<accession>A0ABV2ASE4</accession>
<keyword evidence="2" id="KW-1185">Reference proteome</keyword>
<reference evidence="1 2" key="1">
    <citation type="journal article" date="2024" name="BMC Biol.">
        <title>Comparative genomics of Ascetosporea gives new insight into the evolutionary basis for animal parasitism in Rhizaria.</title>
        <authorList>
            <person name="Hiltunen Thoren M."/>
            <person name="Onut-Brannstrom I."/>
            <person name="Alfjorden A."/>
            <person name="Peckova H."/>
            <person name="Swords F."/>
            <person name="Hooper C."/>
            <person name="Holzer A.S."/>
            <person name="Bass D."/>
            <person name="Burki F."/>
        </authorList>
    </citation>
    <scope>NUCLEOTIDE SEQUENCE [LARGE SCALE GENOMIC DNA]</scope>
    <source>
        <strain evidence="1">20-A016</strain>
    </source>
</reference>
<dbReference type="EMBL" id="JBDODL010003168">
    <property type="protein sequence ID" value="MES1922595.1"/>
    <property type="molecule type" value="Genomic_DNA"/>
</dbReference>
<dbReference type="Proteomes" id="UP001439008">
    <property type="component" value="Unassembled WGS sequence"/>
</dbReference>
<evidence type="ECO:0000313" key="1">
    <source>
        <dbReference type="EMBL" id="MES1922595.1"/>
    </source>
</evidence>
<name>A0ABV2ASE4_9EUKA</name>
<gene>
    <name evidence="1" type="ORF">MHBO_004111</name>
</gene>
<evidence type="ECO:0000313" key="2">
    <source>
        <dbReference type="Proteomes" id="UP001439008"/>
    </source>
</evidence>
<feature type="non-terminal residue" evidence="1">
    <location>
        <position position="1"/>
    </location>
</feature>
<sequence length="92" mass="10865">YGVKISLGFESIWYMYTKVMITRLLQFKTFINFYSTKKALVILALTETITSSMNLDCEVEHVRNNRERLYVTVILKLVGTKCNMMMIKNQER</sequence>
<organism evidence="1 2">
    <name type="scientific">Bonamia ostreae</name>
    <dbReference type="NCBI Taxonomy" id="126728"/>
    <lineage>
        <taxon>Eukaryota</taxon>
        <taxon>Sar</taxon>
        <taxon>Rhizaria</taxon>
        <taxon>Endomyxa</taxon>
        <taxon>Ascetosporea</taxon>
        <taxon>Haplosporida</taxon>
        <taxon>Bonamia</taxon>
    </lineage>
</organism>
<protein>
    <submittedName>
        <fullName evidence="1">Uncharacterized protein</fullName>
    </submittedName>
</protein>
<proteinExistence type="predicted"/>
<comment type="caution">
    <text evidence="1">The sequence shown here is derived from an EMBL/GenBank/DDBJ whole genome shotgun (WGS) entry which is preliminary data.</text>
</comment>